<evidence type="ECO:0000256" key="2">
    <source>
        <dbReference type="ARBA" id="ARBA00022840"/>
    </source>
</evidence>
<keyword evidence="5" id="KW-0378">Hydrolase</keyword>
<keyword evidence="5" id="KW-0347">Helicase</keyword>
<name>A0A2W7G8E8_9BACT</name>
<keyword evidence="2" id="KW-0067">ATP-binding</keyword>
<feature type="domain" description="ATP-dependent RecD2 DNA helicase SH3" evidence="4">
    <location>
        <begin position="586"/>
        <end position="658"/>
    </location>
</feature>
<dbReference type="Pfam" id="PF18335">
    <property type="entry name" value="SH3_13"/>
    <property type="match status" value="1"/>
</dbReference>
<sequence length="758" mass="88449">MGIQTHKVIGKFNKILWQSKDSSILIVSFYIEKNDDKNPVTLNKYGSVSITFKDSMFNKLNIILNEESYELNLIKNEASKYPDSYLVDFDNSKFNVIKKDDSTNNLNYLSRVLKLPIFKGIVDSKINLLVSELGEDIFNLILNDQSIHGQTFGINQDDWVEFKGIIKNNYAFITEIKDLFKLNISFNCYKQLSKKFQNLSEFLDEYHDNVYQYYFDADDDKRIRISDIDKIANEYSKSSLVYKNATYLYHFLSEYFFNSGNTRIKNENLKETLWKNFNDSNLVRDEIEFEKAKQILLKKVYLIELEYEDGIYYTTRDIIYMEKYLINKLFDISKQNIDFNIQSRISNQFDEIQMHAIKSALDDKLVLITGNPGTGKTLIINEIISLLLTKYHPSDLAILTPTGRATININNRQEKIKAQTIHSFLQWDADENYFYITERNPIEIECLIIDEFSMVSLDLFYALMKGIKKKSLKKIILVGDKDQLPAIGPGYLIKDFIESEIFKTIFLEKIYRQAENYEIIQDALQINQGIMPSFLGKNSEFIECDRKELKKELIAKINWLLKKGYSKKDIAILSPMYKYETGIDELNEELNNFFRKKEQQEIVSYRERNLALGDKVINLVNDPKLKVFNGEIGYISKFIYGASKTKKEQTLTHITVEFDFDEKDITYKRAAFFENTYPAYCTSVHKYQGSETKAVIVVLFSEAKRLLSKKLIYTAITRAQQYSVIIGQSDALEFGIKNDSDSNRITNIKFLWNKKGVN</sequence>
<dbReference type="Pfam" id="PF13538">
    <property type="entry name" value="UvrD_C_2"/>
    <property type="match status" value="1"/>
</dbReference>
<evidence type="ECO:0000259" key="4">
    <source>
        <dbReference type="Pfam" id="PF18335"/>
    </source>
</evidence>
<dbReference type="InterPro" id="IPR050534">
    <property type="entry name" value="Coronavir_polyprotein_1ab"/>
</dbReference>
<keyword evidence="1" id="KW-0547">Nucleotide-binding</keyword>
<evidence type="ECO:0000313" key="6">
    <source>
        <dbReference type="Proteomes" id="UP000249646"/>
    </source>
</evidence>
<evidence type="ECO:0000313" key="5">
    <source>
        <dbReference type="EMBL" id="PZV99867.1"/>
    </source>
</evidence>
<accession>A0A2W7G8E8</accession>
<dbReference type="CDD" id="cd17933">
    <property type="entry name" value="DEXSc_RecD-like"/>
    <property type="match status" value="1"/>
</dbReference>
<proteinExistence type="predicted"/>
<keyword evidence="6" id="KW-1185">Reference proteome</keyword>
<dbReference type="Pfam" id="PF13245">
    <property type="entry name" value="AAA_19"/>
    <property type="match status" value="1"/>
</dbReference>
<evidence type="ECO:0000259" key="3">
    <source>
        <dbReference type="Pfam" id="PF13538"/>
    </source>
</evidence>
<dbReference type="InterPro" id="IPR027417">
    <property type="entry name" value="P-loop_NTPase"/>
</dbReference>
<organism evidence="5 6">
    <name type="scientific">Metamycoplasma auris</name>
    <dbReference type="NCBI Taxonomy" id="51363"/>
    <lineage>
        <taxon>Bacteria</taxon>
        <taxon>Bacillati</taxon>
        <taxon>Mycoplasmatota</taxon>
        <taxon>Mycoplasmoidales</taxon>
        <taxon>Metamycoplasmataceae</taxon>
        <taxon>Metamycoplasma</taxon>
    </lineage>
</organism>
<dbReference type="Proteomes" id="UP000249646">
    <property type="component" value="Unassembled WGS sequence"/>
</dbReference>
<dbReference type="GO" id="GO:0005524">
    <property type="term" value="F:ATP binding"/>
    <property type="evidence" value="ECO:0007669"/>
    <property type="project" value="UniProtKB-KW"/>
</dbReference>
<protein>
    <submittedName>
        <fullName evidence="5">ATP-dependent DNA helicase (RecD/TraA family)</fullName>
    </submittedName>
</protein>
<dbReference type="SUPFAM" id="SSF52540">
    <property type="entry name" value="P-loop containing nucleoside triphosphate hydrolases"/>
    <property type="match status" value="1"/>
</dbReference>
<dbReference type="CDD" id="cd18809">
    <property type="entry name" value="SF1_C_RecD"/>
    <property type="match status" value="1"/>
</dbReference>
<dbReference type="RefSeq" id="WP_111518675.1">
    <property type="nucleotide sequence ID" value="NZ_QKUB01000006.1"/>
</dbReference>
<dbReference type="AlphaFoldDB" id="A0A2W7G8E8"/>
<dbReference type="GO" id="GO:0003678">
    <property type="term" value="F:DNA helicase activity"/>
    <property type="evidence" value="ECO:0007669"/>
    <property type="project" value="UniProtKB-ARBA"/>
</dbReference>
<dbReference type="Gene3D" id="3.40.50.300">
    <property type="entry name" value="P-loop containing nucleotide triphosphate hydrolases"/>
    <property type="match status" value="2"/>
</dbReference>
<comment type="caution">
    <text evidence="5">The sequence shown here is derived from an EMBL/GenBank/DDBJ whole genome shotgun (WGS) entry which is preliminary data.</text>
</comment>
<dbReference type="PANTHER" id="PTHR43788:SF6">
    <property type="entry name" value="DNA HELICASE B"/>
    <property type="match status" value="1"/>
</dbReference>
<dbReference type="InterPro" id="IPR041451">
    <property type="entry name" value="RecD2_SH13"/>
</dbReference>
<dbReference type="EMBL" id="QKUB01000006">
    <property type="protein sequence ID" value="PZV99867.1"/>
    <property type="molecule type" value="Genomic_DNA"/>
</dbReference>
<dbReference type="Gene3D" id="2.30.30.940">
    <property type="match status" value="1"/>
</dbReference>
<feature type="domain" description="UvrD-like helicase C-terminal" evidence="3">
    <location>
        <begin position="678"/>
        <end position="726"/>
    </location>
</feature>
<gene>
    <name evidence="5" type="ORF">BCF89_10627</name>
</gene>
<dbReference type="InterPro" id="IPR027785">
    <property type="entry name" value="UvrD-like_helicase_C"/>
</dbReference>
<dbReference type="OrthoDB" id="9803432at2"/>
<reference evidence="5 6" key="1">
    <citation type="submission" date="2018-06" db="EMBL/GenBank/DDBJ databases">
        <title>Genomic Encyclopedia of Archaeal and Bacterial Type Strains, Phase II (KMG-II): from individual species to whole genera.</title>
        <authorList>
            <person name="Goeker M."/>
        </authorList>
    </citation>
    <scope>NUCLEOTIDE SEQUENCE [LARGE SCALE GENOMIC DNA]</scope>
    <source>
        <strain evidence="5 6">ATCC 51348</strain>
    </source>
</reference>
<evidence type="ECO:0000256" key="1">
    <source>
        <dbReference type="ARBA" id="ARBA00022741"/>
    </source>
</evidence>
<dbReference type="PANTHER" id="PTHR43788">
    <property type="entry name" value="DNA2/NAM7 HELICASE FAMILY MEMBER"/>
    <property type="match status" value="1"/>
</dbReference>